<dbReference type="RefSeq" id="WP_285458484.1">
    <property type="nucleotide sequence ID" value="NZ_CP127173.1"/>
</dbReference>
<reference evidence="1 2" key="1">
    <citation type="submission" date="2023-06" db="EMBL/GenBank/DDBJ databases">
        <authorList>
            <person name="Oyuntsetseg B."/>
            <person name="Kim S.B."/>
        </authorList>
    </citation>
    <scope>NUCLEOTIDE SEQUENCE [LARGE SCALE GENOMIC DNA]</scope>
    <source>
        <strain evidence="1 2">2-2</strain>
    </source>
</reference>
<organism evidence="1 2">
    <name type="scientific">Amycolatopsis nalaikhensis</name>
    <dbReference type="NCBI Taxonomy" id="715472"/>
    <lineage>
        <taxon>Bacteria</taxon>
        <taxon>Bacillati</taxon>
        <taxon>Actinomycetota</taxon>
        <taxon>Actinomycetes</taxon>
        <taxon>Pseudonocardiales</taxon>
        <taxon>Pseudonocardiaceae</taxon>
        <taxon>Amycolatopsis</taxon>
    </lineage>
</organism>
<gene>
    <name evidence="1" type="ORF">QP939_20935</name>
</gene>
<proteinExistence type="predicted"/>
<accession>A0ABY8XYV0</accession>
<keyword evidence="2" id="KW-1185">Reference proteome</keyword>
<sequence length="51" mass="5258">MRASGCAVLWLTTSTHDTPLDGSTVHVLTDPTTTARAIGHAATAALRAIAR</sequence>
<evidence type="ECO:0000313" key="1">
    <source>
        <dbReference type="EMBL" id="WIV60890.1"/>
    </source>
</evidence>
<dbReference type="EMBL" id="CP127173">
    <property type="protein sequence ID" value="WIV60890.1"/>
    <property type="molecule type" value="Genomic_DNA"/>
</dbReference>
<protein>
    <submittedName>
        <fullName evidence="1">Uncharacterized protein</fullName>
    </submittedName>
</protein>
<dbReference type="Proteomes" id="UP001227101">
    <property type="component" value="Chromosome"/>
</dbReference>
<evidence type="ECO:0000313" key="2">
    <source>
        <dbReference type="Proteomes" id="UP001227101"/>
    </source>
</evidence>
<name>A0ABY8XYV0_9PSEU</name>